<proteinExistence type="predicted"/>
<name>A0A9W7SP74_9PEZI</name>
<sequence>MSDRAGRGLVGLSMATYHVGVRKGLVTEVRAIEARLVRATARDAREQLRRGQPKQRWQEEE</sequence>
<keyword evidence="2" id="KW-1185">Reference proteome</keyword>
<dbReference type="EMBL" id="RIBY02002014">
    <property type="protein sequence ID" value="KAH9826216.1"/>
    <property type="molecule type" value="Genomic_DNA"/>
</dbReference>
<comment type="caution">
    <text evidence="1">The sequence shown here is derived from an EMBL/GenBank/DDBJ whole genome shotgun (WGS) entry which is preliminary data.</text>
</comment>
<reference evidence="1 2" key="1">
    <citation type="journal article" date="2018" name="IMA Fungus">
        <title>IMA Genome-F 10: Nine draft genome sequences of Claviceps purpurea s.lat., including C. arundinis, C. humidiphila, and C. cf. spartinae, pseudomolecules for the pitch canker pathogen Fusarium circinatum, draft genome of Davidsoniella eucalypti, Grosmannia galeiformis, Quambalaria eucalypti, and Teratosphaeria destructans.</title>
        <authorList>
            <person name="Wingfield B.D."/>
            <person name="Liu M."/>
            <person name="Nguyen H.D."/>
            <person name="Lane F.A."/>
            <person name="Morgan S.W."/>
            <person name="De Vos L."/>
            <person name="Wilken P.M."/>
            <person name="Duong T.A."/>
            <person name="Aylward J."/>
            <person name="Coetzee M.P."/>
            <person name="Dadej K."/>
            <person name="De Beer Z.W."/>
            <person name="Findlay W."/>
            <person name="Havenga M."/>
            <person name="Kolarik M."/>
            <person name="Menzies J.G."/>
            <person name="Naidoo K."/>
            <person name="Pochopski O."/>
            <person name="Shoukouhi P."/>
            <person name="Santana Q.C."/>
            <person name="Seifert K.A."/>
            <person name="Soal N."/>
            <person name="Steenkamp E.T."/>
            <person name="Tatham C.T."/>
            <person name="van der Nest M.A."/>
            <person name="Wingfield M.J."/>
        </authorList>
    </citation>
    <scope>NUCLEOTIDE SEQUENCE [LARGE SCALE GENOMIC DNA]</scope>
    <source>
        <strain evidence="1">CMW44962</strain>
    </source>
</reference>
<protein>
    <submittedName>
        <fullName evidence="1">Uncharacterized protein</fullName>
    </submittedName>
</protein>
<dbReference type="Proteomes" id="UP001138500">
    <property type="component" value="Unassembled WGS sequence"/>
</dbReference>
<organism evidence="1 2">
    <name type="scientific">Teratosphaeria destructans</name>
    <dbReference type="NCBI Taxonomy" id="418781"/>
    <lineage>
        <taxon>Eukaryota</taxon>
        <taxon>Fungi</taxon>
        <taxon>Dikarya</taxon>
        <taxon>Ascomycota</taxon>
        <taxon>Pezizomycotina</taxon>
        <taxon>Dothideomycetes</taxon>
        <taxon>Dothideomycetidae</taxon>
        <taxon>Mycosphaerellales</taxon>
        <taxon>Teratosphaeriaceae</taxon>
        <taxon>Teratosphaeria</taxon>
    </lineage>
</organism>
<dbReference type="AlphaFoldDB" id="A0A9W7SP74"/>
<gene>
    <name evidence="1" type="ORF">Tdes44962_MAKER10060</name>
</gene>
<reference evidence="1 2" key="2">
    <citation type="journal article" date="2021" name="Curr. Genet.">
        <title>Genetic response to nitrogen starvation in the aggressive Eucalyptus foliar pathogen Teratosphaeria destructans.</title>
        <authorList>
            <person name="Havenga M."/>
            <person name="Wingfield B.D."/>
            <person name="Wingfield M.J."/>
            <person name="Dreyer L.L."/>
            <person name="Roets F."/>
            <person name="Aylward J."/>
        </authorList>
    </citation>
    <scope>NUCLEOTIDE SEQUENCE [LARGE SCALE GENOMIC DNA]</scope>
    <source>
        <strain evidence="1">CMW44962</strain>
    </source>
</reference>
<accession>A0A9W7SP74</accession>
<evidence type="ECO:0000313" key="2">
    <source>
        <dbReference type="Proteomes" id="UP001138500"/>
    </source>
</evidence>
<evidence type="ECO:0000313" key="1">
    <source>
        <dbReference type="EMBL" id="KAH9826216.1"/>
    </source>
</evidence>